<evidence type="ECO:0000313" key="2">
    <source>
        <dbReference type="Proteomes" id="UP001055879"/>
    </source>
</evidence>
<dbReference type="EMBL" id="CM042060">
    <property type="protein sequence ID" value="KAI3677606.1"/>
    <property type="molecule type" value="Genomic_DNA"/>
</dbReference>
<evidence type="ECO:0000313" key="1">
    <source>
        <dbReference type="EMBL" id="KAI3677606.1"/>
    </source>
</evidence>
<organism evidence="1 2">
    <name type="scientific">Arctium lappa</name>
    <name type="common">Greater burdock</name>
    <name type="synonym">Lappa major</name>
    <dbReference type="NCBI Taxonomy" id="4217"/>
    <lineage>
        <taxon>Eukaryota</taxon>
        <taxon>Viridiplantae</taxon>
        <taxon>Streptophyta</taxon>
        <taxon>Embryophyta</taxon>
        <taxon>Tracheophyta</taxon>
        <taxon>Spermatophyta</taxon>
        <taxon>Magnoliopsida</taxon>
        <taxon>eudicotyledons</taxon>
        <taxon>Gunneridae</taxon>
        <taxon>Pentapetalae</taxon>
        <taxon>asterids</taxon>
        <taxon>campanulids</taxon>
        <taxon>Asterales</taxon>
        <taxon>Asteraceae</taxon>
        <taxon>Carduoideae</taxon>
        <taxon>Cardueae</taxon>
        <taxon>Arctiinae</taxon>
        <taxon>Arctium</taxon>
    </lineage>
</organism>
<gene>
    <name evidence="1" type="ORF">L6452_36872</name>
</gene>
<reference evidence="2" key="1">
    <citation type="journal article" date="2022" name="Mol. Ecol. Resour.">
        <title>The genomes of chicory, endive, great burdock and yacon provide insights into Asteraceae palaeo-polyploidization history and plant inulin production.</title>
        <authorList>
            <person name="Fan W."/>
            <person name="Wang S."/>
            <person name="Wang H."/>
            <person name="Wang A."/>
            <person name="Jiang F."/>
            <person name="Liu H."/>
            <person name="Zhao H."/>
            <person name="Xu D."/>
            <person name="Zhang Y."/>
        </authorList>
    </citation>
    <scope>NUCLEOTIDE SEQUENCE [LARGE SCALE GENOMIC DNA]</scope>
    <source>
        <strain evidence="2">cv. Niubang</strain>
    </source>
</reference>
<dbReference type="Proteomes" id="UP001055879">
    <property type="component" value="Linkage Group LG14"/>
</dbReference>
<sequence>MVIMEVSRTIWVLVHHRDPYRDLELRYGGSDIERGEKHVTAEVFRSRWVFKMNDATSFQPSESALGINKYCGFFCTTATMNLCFKCFNDLRIKDEQEASAKGSRDKLVNKVIIFPPQTVSFSSSSSSSSSSAPETVAQPTPAVAEEKLSNRCLTCNKKVGMMGFKGNCGEIFLWKP</sequence>
<name>A0ACB8Y0T5_ARCLA</name>
<reference evidence="1 2" key="2">
    <citation type="journal article" date="2022" name="Mol. Ecol. Resour.">
        <title>The genomes of chicory, endive, great burdock and yacon provide insights into Asteraceae paleo-polyploidization history and plant inulin production.</title>
        <authorList>
            <person name="Fan W."/>
            <person name="Wang S."/>
            <person name="Wang H."/>
            <person name="Wang A."/>
            <person name="Jiang F."/>
            <person name="Liu H."/>
            <person name="Zhao H."/>
            <person name="Xu D."/>
            <person name="Zhang Y."/>
        </authorList>
    </citation>
    <scope>NUCLEOTIDE SEQUENCE [LARGE SCALE GENOMIC DNA]</scope>
    <source>
        <strain evidence="2">cv. Niubang</strain>
    </source>
</reference>
<proteinExistence type="predicted"/>
<accession>A0ACB8Y0T5</accession>
<protein>
    <submittedName>
        <fullName evidence="1">Uncharacterized protein</fullName>
    </submittedName>
</protein>
<keyword evidence="2" id="KW-1185">Reference proteome</keyword>
<comment type="caution">
    <text evidence="1">The sequence shown here is derived from an EMBL/GenBank/DDBJ whole genome shotgun (WGS) entry which is preliminary data.</text>
</comment>